<keyword evidence="3" id="KW-0436">Ligase</keyword>
<keyword evidence="4 8" id="KW-0547">Nucleotide-binding</keyword>
<dbReference type="SUPFAM" id="SSF51246">
    <property type="entry name" value="Rudiment single hybrid motif"/>
    <property type="match status" value="1"/>
</dbReference>
<dbReference type="SUPFAM" id="SSF56059">
    <property type="entry name" value="Glutathione synthetase ATP-binding domain-like"/>
    <property type="match status" value="1"/>
</dbReference>
<proteinExistence type="predicted"/>
<dbReference type="PROSITE" id="PS50979">
    <property type="entry name" value="BC"/>
    <property type="match status" value="1"/>
</dbReference>
<dbReference type="InterPro" id="IPR005479">
    <property type="entry name" value="CPAse_ATP-bd"/>
</dbReference>
<dbReference type="InterPro" id="IPR005481">
    <property type="entry name" value="BC-like_N"/>
</dbReference>
<dbReference type="InterPro" id="IPR011764">
    <property type="entry name" value="Biotin_carboxylation_dom"/>
</dbReference>
<evidence type="ECO:0000259" key="10">
    <source>
        <dbReference type="PROSITE" id="PS50979"/>
    </source>
</evidence>
<evidence type="ECO:0000256" key="6">
    <source>
        <dbReference type="ARBA" id="ARBA00023267"/>
    </source>
</evidence>
<dbReference type="SUPFAM" id="SSF52440">
    <property type="entry name" value="PreATP-grasp domain"/>
    <property type="match status" value="1"/>
</dbReference>
<dbReference type="SMART" id="SM00878">
    <property type="entry name" value="Biotin_carb_C"/>
    <property type="match status" value="1"/>
</dbReference>
<comment type="function">
    <text evidence="1">This protein is a component of the acetyl coenzyme A carboxylase complex; first, biotin carboxylase catalyzes the carboxylation of the carrier protein and then the transcarboxylase transfers the carboxyl group to form malonyl-CoA.</text>
</comment>
<dbReference type="InterPro" id="IPR011761">
    <property type="entry name" value="ATP-grasp"/>
</dbReference>
<dbReference type="FunFam" id="3.40.50.20:FF:000010">
    <property type="entry name" value="Propionyl-CoA carboxylase subunit alpha"/>
    <property type="match status" value="1"/>
</dbReference>
<dbReference type="RefSeq" id="WP_148349764.1">
    <property type="nucleotide sequence ID" value="NZ_JBHSBF010000009.1"/>
</dbReference>
<dbReference type="Proteomes" id="UP000322634">
    <property type="component" value="Unassembled WGS sequence"/>
</dbReference>
<evidence type="ECO:0000256" key="8">
    <source>
        <dbReference type="PROSITE-ProRule" id="PRU00409"/>
    </source>
</evidence>
<dbReference type="Pfam" id="PF00289">
    <property type="entry name" value="Biotin_carb_N"/>
    <property type="match status" value="1"/>
</dbReference>
<feature type="domain" description="ATP-grasp" evidence="9">
    <location>
        <begin position="120"/>
        <end position="316"/>
    </location>
</feature>
<dbReference type="InterPro" id="IPR051602">
    <property type="entry name" value="ACC_Biotin_Carboxylase"/>
</dbReference>
<evidence type="ECO:0000256" key="5">
    <source>
        <dbReference type="ARBA" id="ARBA00022840"/>
    </source>
</evidence>
<dbReference type="GO" id="GO:0005524">
    <property type="term" value="F:ATP binding"/>
    <property type="evidence" value="ECO:0007669"/>
    <property type="project" value="UniProtKB-UniRule"/>
</dbReference>
<keyword evidence="5 8" id="KW-0067">ATP-binding</keyword>
<dbReference type="Gene3D" id="3.30.470.20">
    <property type="entry name" value="ATP-grasp fold, B domain"/>
    <property type="match status" value="1"/>
</dbReference>
<dbReference type="EC" id="6.3.4.14" evidence="2"/>
<keyword evidence="6" id="KW-0092">Biotin</keyword>
<dbReference type="GO" id="GO:0046872">
    <property type="term" value="F:metal ion binding"/>
    <property type="evidence" value="ECO:0007669"/>
    <property type="project" value="InterPro"/>
</dbReference>
<dbReference type="PROSITE" id="PS50975">
    <property type="entry name" value="ATP_GRASP"/>
    <property type="match status" value="1"/>
</dbReference>
<feature type="domain" description="Biotin carboxylation" evidence="10">
    <location>
        <begin position="1"/>
        <end position="447"/>
    </location>
</feature>
<evidence type="ECO:0000256" key="4">
    <source>
        <dbReference type="ARBA" id="ARBA00022741"/>
    </source>
</evidence>
<dbReference type="NCBIfam" id="NF006367">
    <property type="entry name" value="PRK08591.1"/>
    <property type="match status" value="1"/>
</dbReference>
<protein>
    <recommendedName>
        <fullName evidence="2">biotin carboxylase</fullName>
        <ecNumber evidence="2">6.3.4.14</ecNumber>
    </recommendedName>
</protein>
<dbReference type="InterPro" id="IPR011054">
    <property type="entry name" value="Rudment_hybrid_motif"/>
</dbReference>
<comment type="catalytic activity">
    <reaction evidence="7">
        <text>N(6)-biotinyl-L-lysyl-[protein] + hydrogencarbonate + ATP = N(6)-carboxybiotinyl-L-lysyl-[protein] + ADP + phosphate + H(+)</text>
        <dbReference type="Rhea" id="RHEA:13501"/>
        <dbReference type="Rhea" id="RHEA-COMP:10505"/>
        <dbReference type="Rhea" id="RHEA-COMP:10506"/>
        <dbReference type="ChEBI" id="CHEBI:15378"/>
        <dbReference type="ChEBI" id="CHEBI:17544"/>
        <dbReference type="ChEBI" id="CHEBI:30616"/>
        <dbReference type="ChEBI" id="CHEBI:43474"/>
        <dbReference type="ChEBI" id="CHEBI:83144"/>
        <dbReference type="ChEBI" id="CHEBI:83145"/>
        <dbReference type="ChEBI" id="CHEBI:456216"/>
        <dbReference type="EC" id="6.3.4.14"/>
    </reaction>
</comment>
<evidence type="ECO:0000313" key="12">
    <source>
        <dbReference type="Proteomes" id="UP000322634"/>
    </source>
</evidence>
<evidence type="ECO:0000256" key="2">
    <source>
        <dbReference type="ARBA" id="ARBA00013263"/>
    </source>
</evidence>
<organism evidence="11 12">
    <name type="scientific">Actinomadura syzygii</name>
    <dbReference type="NCBI Taxonomy" id="1427538"/>
    <lineage>
        <taxon>Bacteria</taxon>
        <taxon>Bacillati</taxon>
        <taxon>Actinomycetota</taxon>
        <taxon>Actinomycetes</taxon>
        <taxon>Streptosporangiales</taxon>
        <taxon>Thermomonosporaceae</taxon>
        <taxon>Actinomadura</taxon>
    </lineage>
</organism>
<dbReference type="PANTHER" id="PTHR48095:SF2">
    <property type="entry name" value="BIOTIN CARBOXYLASE, CHLOROPLASTIC"/>
    <property type="match status" value="1"/>
</dbReference>
<dbReference type="PROSITE" id="PS00866">
    <property type="entry name" value="CPSASE_1"/>
    <property type="match status" value="1"/>
</dbReference>
<accession>A0A5D0UFR4</accession>
<gene>
    <name evidence="11" type="ORF">FXF65_11580</name>
</gene>
<reference evidence="11 12" key="1">
    <citation type="submission" date="2019-08" db="EMBL/GenBank/DDBJ databases">
        <title>Actinomadura sp. nov. CYP1-5 isolated from mountain soil.</title>
        <authorList>
            <person name="Songsumanus A."/>
            <person name="Kuncharoen N."/>
            <person name="Kudo T."/>
            <person name="Yuki M."/>
            <person name="Igarashi Y."/>
            <person name="Tanasupawat S."/>
        </authorList>
    </citation>
    <scope>NUCLEOTIDE SEQUENCE [LARGE SCALE GENOMIC DNA]</scope>
    <source>
        <strain evidence="11 12">GKU157</strain>
    </source>
</reference>
<dbReference type="GO" id="GO:0004075">
    <property type="term" value="F:biotin carboxylase activity"/>
    <property type="evidence" value="ECO:0007669"/>
    <property type="project" value="UniProtKB-EC"/>
</dbReference>
<evidence type="ECO:0000259" key="9">
    <source>
        <dbReference type="PROSITE" id="PS50975"/>
    </source>
</evidence>
<dbReference type="Pfam" id="PF02786">
    <property type="entry name" value="CPSase_L_D2"/>
    <property type="match status" value="1"/>
</dbReference>
<dbReference type="InterPro" id="IPR005482">
    <property type="entry name" value="Biotin_COase_C"/>
</dbReference>
<evidence type="ECO:0000256" key="7">
    <source>
        <dbReference type="ARBA" id="ARBA00048600"/>
    </source>
</evidence>
<evidence type="ECO:0000313" key="11">
    <source>
        <dbReference type="EMBL" id="TYC15969.1"/>
    </source>
</evidence>
<evidence type="ECO:0000256" key="3">
    <source>
        <dbReference type="ARBA" id="ARBA00022598"/>
    </source>
</evidence>
<comment type="caution">
    <text evidence="11">The sequence shown here is derived from an EMBL/GenBank/DDBJ whole genome shotgun (WGS) entry which is preliminary data.</text>
</comment>
<keyword evidence="12" id="KW-1185">Reference proteome</keyword>
<evidence type="ECO:0000256" key="1">
    <source>
        <dbReference type="ARBA" id="ARBA00003761"/>
    </source>
</evidence>
<dbReference type="Pfam" id="PF02785">
    <property type="entry name" value="Biotin_carb_C"/>
    <property type="match status" value="1"/>
</dbReference>
<dbReference type="PANTHER" id="PTHR48095">
    <property type="entry name" value="PYRUVATE CARBOXYLASE SUBUNIT A"/>
    <property type="match status" value="1"/>
</dbReference>
<dbReference type="AlphaFoldDB" id="A0A5D0UFR4"/>
<dbReference type="OrthoDB" id="5166719at2"/>
<dbReference type="EMBL" id="VSFF01000004">
    <property type="protein sequence ID" value="TYC15969.1"/>
    <property type="molecule type" value="Genomic_DNA"/>
</dbReference>
<name>A0A5D0UFR4_9ACTN</name>
<dbReference type="InterPro" id="IPR016185">
    <property type="entry name" value="PreATP-grasp_dom_sf"/>
</dbReference>
<sequence>MFAKILIANRGEIALRVARTCREMGIPTVAVHSEADRDSAVVGFADESVQIGPGPPQRSYLNAAAVLQAAQQTGAEAVHPGYGFLSESPDFADACESLGITLIGPPASVMAELGDKTSARALMAKAGLPLLPGSLDPLDAASARELVAEIGFPVIVKAAAGGGGRGMSVVRDPACFDEEFRRTQATAQLLFGDGTVYVERYLENARHVEIQVLCDGRGDAVHLGERDCSVQRRHQKLIEETPAPRLPDGLAERIGRSAVRGALAARYSGAGTFEFLVGPDGGYYFMEVNCRIQVEHPVTEMATGIDLVQRQIRIAGGEPLGLLQEDVVPRGAAIECRINAENPALGFVPTPGPVTEFVPPGGPFVRVDTHVHSGYVVPPNYDSLLAKLVVWAPGRDEAIQRMKRSLMEFRVSGPTLHTTRDFLLSMLDHPRFRNAEHSTSFVDELVQPTTEQQAGD</sequence>